<feature type="domain" description="AB hydrolase-1" evidence="1">
    <location>
        <begin position="5"/>
        <end position="100"/>
    </location>
</feature>
<name>A0A1H1JJR8_9BURK</name>
<proteinExistence type="predicted"/>
<gene>
    <name evidence="2" type="ORF">SAMN05445850_5027</name>
</gene>
<dbReference type="PANTHER" id="PTHR43798">
    <property type="entry name" value="MONOACYLGLYCEROL LIPASE"/>
    <property type="match status" value="1"/>
</dbReference>
<keyword evidence="2" id="KW-0378">Hydrolase</keyword>
<dbReference type="SUPFAM" id="SSF53474">
    <property type="entry name" value="alpha/beta-Hydrolases"/>
    <property type="match status" value="1"/>
</dbReference>
<organism evidence="2 3">
    <name type="scientific">Paraburkholderia tuberum</name>
    <dbReference type="NCBI Taxonomy" id="157910"/>
    <lineage>
        <taxon>Bacteria</taxon>
        <taxon>Pseudomonadati</taxon>
        <taxon>Pseudomonadota</taxon>
        <taxon>Betaproteobacteria</taxon>
        <taxon>Burkholderiales</taxon>
        <taxon>Burkholderiaceae</taxon>
        <taxon>Paraburkholderia</taxon>
    </lineage>
</organism>
<dbReference type="EMBL" id="FNKX01000002">
    <property type="protein sequence ID" value="SDR50271.1"/>
    <property type="molecule type" value="Genomic_DNA"/>
</dbReference>
<dbReference type="GO" id="GO:0016787">
    <property type="term" value="F:hydrolase activity"/>
    <property type="evidence" value="ECO:0007669"/>
    <property type="project" value="UniProtKB-KW"/>
</dbReference>
<reference evidence="3" key="1">
    <citation type="submission" date="2016-10" db="EMBL/GenBank/DDBJ databases">
        <authorList>
            <person name="Varghese N."/>
            <person name="Submissions S."/>
        </authorList>
    </citation>
    <scope>NUCLEOTIDE SEQUENCE [LARGE SCALE GENOMIC DNA]</scope>
    <source>
        <strain evidence="3">DUS833</strain>
    </source>
</reference>
<dbReference type="InterPro" id="IPR029058">
    <property type="entry name" value="AB_hydrolase_fold"/>
</dbReference>
<dbReference type="Gene3D" id="3.40.50.1820">
    <property type="entry name" value="alpha/beta hydrolase"/>
    <property type="match status" value="1"/>
</dbReference>
<dbReference type="PANTHER" id="PTHR43798:SF28">
    <property type="entry name" value="AB HYDROLASE-1 DOMAIN-CONTAINING PROTEIN"/>
    <property type="match status" value="1"/>
</dbReference>
<sequence length="123" mass="13598">MKNGPPVIFIHGFMGTLDVWQYEPKHASPDLLGYGEHRSVPFEQISLPAQVEHIRGFADARFGARRVDVVGHSIGGSIAMLFAHAYPGDVRRIVNVEGNFTQGPRGRRRRISDPTFCGARCPA</sequence>
<dbReference type="InterPro" id="IPR050266">
    <property type="entry name" value="AB_hydrolase_sf"/>
</dbReference>
<protein>
    <submittedName>
        <fullName evidence="2">Alpha/beta hydrolase fold</fullName>
    </submittedName>
</protein>
<dbReference type="Pfam" id="PF00561">
    <property type="entry name" value="Abhydrolase_1"/>
    <property type="match status" value="1"/>
</dbReference>
<dbReference type="AlphaFoldDB" id="A0A1H1JJR8"/>
<accession>A0A1H1JJR8</accession>
<evidence type="ECO:0000313" key="2">
    <source>
        <dbReference type="EMBL" id="SDR50271.1"/>
    </source>
</evidence>
<dbReference type="GO" id="GO:0016020">
    <property type="term" value="C:membrane"/>
    <property type="evidence" value="ECO:0007669"/>
    <property type="project" value="TreeGrafter"/>
</dbReference>
<evidence type="ECO:0000313" key="3">
    <source>
        <dbReference type="Proteomes" id="UP000199365"/>
    </source>
</evidence>
<evidence type="ECO:0000259" key="1">
    <source>
        <dbReference type="Pfam" id="PF00561"/>
    </source>
</evidence>
<dbReference type="Proteomes" id="UP000199365">
    <property type="component" value="Unassembled WGS sequence"/>
</dbReference>
<dbReference type="STRING" id="157910.SAMN05445850_5027"/>
<dbReference type="InterPro" id="IPR000073">
    <property type="entry name" value="AB_hydrolase_1"/>
</dbReference>
<keyword evidence="3" id="KW-1185">Reference proteome</keyword>
<dbReference type="PRINTS" id="PR00111">
    <property type="entry name" value="ABHYDROLASE"/>
</dbReference>